<gene>
    <name evidence="3" type="ORF">H9Q78_06420</name>
</gene>
<dbReference type="InterPro" id="IPR050860">
    <property type="entry name" value="FeoB_GTPase"/>
</dbReference>
<dbReference type="RefSeq" id="WP_249304414.1">
    <property type="nucleotide sequence ID" value="NZ_CP060634.1"/>
</dbReference>
<dbReference type="Proteomes" id="UP000515823">
    <property type="component" value="Chromosome"/>
</dbReference>
<keyword evidence="1" id="KW-0812">Transmembrane</keyword>
<keyword evidence="1" id="KW-1133">Transmembrane helix</keyword>
<sequence length="375" mass="41397">MTIDRLFRHFKKNSLTEPYTPFPGCELSCADCENTDCTGCTCCSCRPAVCRAALAGNPNVGKSTLFNALTGLHQHVGNWTGKTVACATGFCRYGKTSFELTDLPGTYSLCSDSPEEEVAREAVCQGCFHVIMAICDATSLERSLALVFQIMALTPHVILCVNLCDEAKKKGIVIDFPHLEELLGIPVVSISAAKGEGLDKLLKTAEKYCDDSPETFQSCEAPPEHFMQKAEEVSRQVTVYHRPEYRKRDFRIDRAVTGPVTGTLLMLALLFLLFWLSLSGANYPSQLLSNGFGWLEDKLYLLAGMVHVPGWIQGMLISGVYKVSTWVIAVMLPPMAIFFPLFTLLEDLGYLPRVAFNLDHQFKKCSACGKQALCM</sequence>
<dbReference type="PROSITE" id="PS51711">
    <property type="entry name" value="G_FEOB"/>
    <property type="match status" value="1"/>
</dbReference>
<keyword evidence="4" id="KW-1185">Reference proteome</keyword>
<accession>A0A7G9G7G4</accession>
<feature type="transmembrane region" description="Helical" evidence="1">
    <location>
        <begin position="323"/>
        <end position="345"/>
    </location>
</feature>
<dbReference type="Pfam" id="PF02421">
    <property type="entry name" value="FeoB_N"/>
    <property type="match status" value="1"/>
</dbReference>
<feature type="transmembrane region" description="Helical" evidence="1">
    <location>
        <begin position="298"/>
        <end position="316"/>
    </location>
</feature>
<dbReference type="InterPro" id="IPR027417">
    <property type="entry name" value="P-loop_NTPase"/>
</dbReference>
<dbReference type="PRINTS" id="PR00326">
    <property type="entry name" value="GTP1OBG"/>
</dbReference>
<dbReference type="Gene3D" id="3.40.50.300">
    <property type="entry name" value="P-loop containing nucleotide triphosphate hydrolases"/>
    <property type="match status" value="1"/>
</dbReference>
<evidence type="ECO:0000256" key="1">
    <source>
        <dbReference type="SAM" id="Phobius"/>
    </source>
</evidence>
<dbReference type="CDD" id="cd01879">
    <property type="entry name" value="FeoB"/>
    <property type="match status" value="1"/>
</dbReference>
<protein>
    <submittedName>
        <fullName evidence="3">50S ribosome-binding GTPase</fullName>
    </submittedName>
</protein>
<feature type="transmembrane region" description="Helical" evidence="1">
    <location>
        <begin position="256"/>
        <end position="278"/>
    </location>
</feature>
<dbReference type="GO" id="GO:0015093">
    <property type="term" value="F:ferrous iron transmembrane transporter activity"/>
    <property type="evidence" value="ECO:0007669"/>
    <property type="project" value="TreeGrafter"/>
</dbReference>
<dbReference type="GO" id="GO:0005525">
    <property type="term" value="F:GTP binding"/>
    <property type="evidence" value="ECO:0007669"/>
    <property type="project" value="InterPro"/>
</dbReference>
<dbReference type="KEGG" id="qdo:H9Q78_06420"/>
<reference evidence="3 4" key="1">
    <citation type="submission" date="2020-08" db="EMBL/GenBank/DDBJ databases">
        <authorList>
            <person name="Liu C."/>
            <person name="Sun Q."/>
        </authorList>
    </citation>
    <scope>NUCLEOTIDE SEQUENCE [LARGE SCALE GENOMIC DNA]</scope>
    <source>
        <strain evidence="3 4">NSJ-38</strain>
    </source>
</reference>
<organism evidence="3 4">
    <name type="scientific">Qiania dongpingensis</name>
    <dbReference type="NCBI Taxonomy" id="2763669"/>
    <lineage>
        <taxon>Bacteria</taxon>
        <taxon>Bacillati</taxon>
        <taxon>Bacillota</taxon>
        <taxon>Clostridia</taxon>
        <taxon>Lachnospirales</taxon>
        <taxon>Lachnospiraceae</taxon>
        <taxon>Qiania</taxon>
    </lineage>
</organism>
<dbReference type="AlphaFoldDB" id="A0A7G9G7G4"/>
<dbReference type="SUPFAM" id="SSF52540">
    <property type="entry name" value="P-loop containing nucleoside triphosphate hydrolases"/>
    <property type="match status" value="1"/>
</dbReference>
<name>A0A7G9G7G4_9FIRM</name>
<feature type="domain" description="FeoB-type G" evidence="2">
    <location>
        <begin position="49"/>
        <end position="211"/>
    </location>
</feature>
<dbReference type="EMBL" id="CP060634">
    <property type="protein sequence ID" value="QNM06746.1"/>
    <property type="molecule type" value="Genomic_DNA"/>
</dbReference>
<evidence type="ECO:0000259" key="2">
    <source>
        <dbReference type="PROSITE" id="PS51711"/>
    </source>
</evidence>
<dbReference type="InterPro" id="IPR006073">
    <property type="entry name" value="GTP-bd"/>
</dbReference>
<dbReference type="PANTHER" id="PTHR43185:SF1">
    <property type="entry name" value="FE(2+) TRANSPORTER FEOB"/>
    <property type="match status" value="1"/>
</dbReference>
<proteinExistence type="predicted"/>
<evidence type="ECO:0000313" key="4">
    <source>
        <dbReference type="Proteomes" id="UP000515823"/>
    </source>
</evidence>
<evidence type="ECO:0000313" key="3">
    <source>
        <dbReference type="EMBL" id="QNM06746.1"/>
    </source>
</evidence>
<dbReference type="PANTHER" id="PTHR43185">
    <property type="entry name" value="FERROUS IRON TRANSPORT PROTEIN B"/>
    <property type="match status" value="1"/>
</dbReference>
<dbReference type="GO" id="GO:0005886">
    <property type="term" value="C:plasma membrane"/>
    <property type="evidence" value="ECO:0007669"/>
    <property type="project" value="TreeGrafter"/>
</dbReference>
<keyword evidence="1" id="KW-0472">Membrane</keyword>
<dbReference type="InterPro" id="IPR030389">
    <property type="entry name" value="G_FEOB_dom"/>
</dbReference>